<dbReference type="Gene3D" id="2.40.10.350">
    <property type="entry name" value="Rod shape-determining protein MreC, domain 2"/>
    <property type="match status" value="1"/>
</dbReference>
<organism evidence="8 9">
    <name type="scientific">Candidatus Magnetoglobus multicellularis str. Araruama</name>
    <dbReference type="NCBI Taxonomy" id="890399"/>
    <lineage>
        <taxon>Bacteria</taxon>
        <taxon>Pseudomonadati</taxon>
        <taxon>Thermodesulfobacteriota</taxon>
        <taxon>Desulfobacteria</taxon>
        <taxon>Desulfobacterales</taxon>
        <taxon>Desulfobacteraceae</taxon>
        <taxon>Candidatus Magnetoglobus</taxon>
    </lineage>
</organism>
<dbReference type="InterPro" id="IPR007221">
    <property type="entry name" value="MreC"/>
</dbReference>
<evidence type="ECO:0000256" key="4">
    <source>
        <dbReference type="ARBA" id="ARBA00032089"/>
    </source>
</evidence>
<dbReference type="NCBIfam" id="TIGR00219">
    <property type="entry name" value="mreC"/>
    <property type="match status" value="1"/>
</dbReference>
<evidence type="ECO:0000256" key="3">
    <source>
        <dbReference type="ARBA" id="ARBA00022960"/>
    </source>
</evidence>
<comment type="similarity">
    <text evidence="1 5">Belongs to the MreC family.</text>
</comment>
<dbReference type="GO" id="GO:0005886">
    <property type="term" value="C:plasma membrane"/>
    <property type="evidence" value="ECO:0007669"/>
    <property type="project" value="TreeGrafter"/>
</dbReference>
<dbReference type="Gene3D" id="2.40.10.340">
    <property type="entry name" value="Rod shape-determining protein MreC, domain 1"/>
    <property type="match status" value="1"/>
</dbReference>
<dbReference type="InterPro" id="IPR055342">
    <property type="entry name" value="MreC_beta-barrel_core"/>
</dbReference>
<evidence type="ECO:0000256" key="1">
    <source>
        <dbReference type="ARBA" id="ARBA00009369"/>
    </source>
</evidence>
<dbReference type="Proteomes" id="UP000189670">
    <property type="component" value="Unassembled WGS sequence"/>
</dbReference>
<gene>
    <name evidence="8" type="ORF">OMM_04207</name>
</gene>
<evidence type="ECO:0000313" key="9">
    <source>
        <dbReference type="Proteomes" id="UP000189670"/>
    </source>
</evidence>
<proteinExistence type="inferred from homology"/>
<evidence type="ECO:0000313" key="8">
    <source>
        <dbReference type="EMBL" id="ETR69024.1"/>
    </source>
</evidence>
<keyword evidence="6" id="KW-0472">Membrane</keyword>
<dbReference type="GO" id="GO:0008360">
    <property type="term" value="P:regulation of cell shape"/>
    <property type="evidence" value="ECO:0007669"/>
    <property type="project" value="UniProtKB-KW"/>
</dbReference>
<evidence type="ECO:0000256" key="2">
    <source>
        <dbReference type="ARBA" id="ARBA00013855"/>
    </source>
</evidence>
<evidence type="ECO:0000259" key="7">
    <source>
        <dbReference type="Pfam" id="PF04085"/>
    </source>
</evidence>
<reference evidence="9" key="1">
    <citation type="submission" date="2012-11" db="EMBL/GenBank/DDBJ databases">
        <authorList>
            <person name="Lucero-Rivera Y.E."/>
            <person name="Tovar-Ramirez D."/>
        </authorList>
    </citation>
    <scope>NUCLEOTIDE SEQUENCE [LARGE SCALE GENOMIC DNA]</scope>
    <source>
        <strain evidence="9">Araruama</strain>
    </source>
</reference>
<sequence>MFSKRLATIAGGMILIVLTIMLLTITSQHRSHSNILSRLAINCISPFQELVSSSIRTCQQIWKNYFSLVAVAYENERLRSALNKAYELNNRCLETQRSNQRLRALLDFKETNKAFQLVAAEVIGRDPSYWSKTMMIDKGETDGLQKGFPVVVHRGIVGQIIETTGHFSKVLLIIDQNSAVDSLLQRTRVRGIIKGDSAKSFFFEYVLRKGNVKIGDMVISSGLDGVYPKGLRVGTVSEILRSNSGIFQEIKVTPYVDFEKLEEVFVLFKPPHPAIQK</sequence>
<comment type="function">
    <text evidence="5">Involved in formation and maintenance of cell shape.</text>
</comment>
<dbReference type="Pfam" id="PF04085">
    <property type="entry name" value="MreC"/>
    <property type="match status" value="1"/>
</dbReference>
<protein>
    <recommendedName>
        <fullName evidence="2 5">Cell shape-determining protein MreC</fullName>
    </recommendedName>
    <alternativeName>
        <fullName evidence="4 5">Cell shape protein MreC</fullName>
    </alternativeName>
</protein>
<dbReference type="PANTHER" id="PTHR34138:SF1">
    <property type="entry name" value="CELL SHAPE-DETERMINING PROTEIN MREC"/>
    <property type="match status" value="1"/>
</dbReference>
<dbReference type="PIRSF" id="PIRSF038471">
    <property type="entry name" value="MreC"/>
    <property type="match status" value="1"/>
</dbReference>
<dbReference type="AlphaFoldDB" id="A0A1V1P2J4"/>
<dbReference type="InterPro" id="IPR042177">
    <property type="entry name" value="Cell/Rod_1"/>
</dbReference>
<name>A0A1V1P2J4_9BACT</name>
<dbReference type="PANTHER" id="PTHR34138">
    <property type="entry name" value="CELL SHAPE-DETERMINING PROTEIN MREC"/>
    <property type="match status" value="1"/>
</dbReference>
<accession>A0A1V1P2J4</accession>
<feature type="transmembrane region" description="Helical" evidence="6">
    <location>
        <begin position="6"/>
        <end position="25"/>
    </location>
</feature>
<keyword evidence="6" id="KW-0812">Transmembrane</keyword>
<feature type="domain" description="Rod shape-determining protein MreC beta-barrel core" evidence="7">
    <location>
        <begin position="122"/>
        <end position="267"/>
    </location>
</feature>
<dbReference type="InterPro" id="IPR042175">
    <property type="entry name" value="Cell/Rod_MreC_2"/>
</dbReference>
<keyword evidence="6" id="KW-1133">Transmembrane helix</keyword>
<evidence type="ECO:0000256" key="6">
    <source>
        <dbReference type="SAM" id="Phobius"/>
    </source>
</evidence>
<keyword evidence="3 5" id="KW-0133">Cell shape</keyword>
<evidence type="ECO:0000256" key="5">
    <source>
        <dbReference type="PIRNR" id="PIRNR038471"/>
    </source>
</evidence>
<comment type="caution">
    <text evidence="8">The sequence shown here is derived from an EMBL/GenBank/DDBJ whole genome shotgun (WGS) entry which is preliminary data.</text>
</comment>
<dbReference type="EMBL" id="ATBP01000760">
    <property type="protein sequence ID" value="ETR69024.1"/>
    <property type="molecule type" value="Genomic_DNA"/>
</dbReference>